<dbReference type="EMBL" id="JACHGT010000012">
    <property type="protein sequence ID" value="MBB6037307.1"/>
    <property type="molecule type" value="Genomic_DNA"/>
</dbReference>
<dbReference type="Proteomes" id="UP000548476">
    <property type="component" value="Unassembled WGS sequence"/>
</dbReference>
<name>A0A841FVE0_9ACTN</name>
<evidence type="ECO:0008006" key="4">
    <source>
        <dbReference type="Google" id="ProtNLM"/>
    </source>
</evidence>
<accession>A0A841FVE0</accession>
<keyword evidence="1" id="KW-1133">Transmembrane helix</keyword>
<keyword evidence="1" id="KW-0472">Membrane</keyword>
<comment type="caution">
    <text evidence="2">The sequence shown here is derived from an EMBL/GenBank/DDBJ whole genome shotgun (WGS) entry which is preliminary data.</text>
</comment>
<organism evidence="2 3">
    <name type="scientific">Phytomonospora endophytica</name>
    <dbReference type="NCBI Taxonomy" id="714109"/>
    <lineage>
        <taxon>Bacteria</taxon>
        <taxon>Bacillati</taxon>
        <taxon>Actinomycetota</taxon>
        <taxon>Actinomycetes</taxon>
        <taxon>Micromonosporales</taxon>
        <taxon>Micromonosporaceae</taxon>
        <taxon>Phytomonospora</taxon>
    </lineage>
</organism>
<reference evidence="2 3" key="1">
    <citation type="submission" date="2020-08" db="EMBL/GenBank/DDBJ databases">
        <title>Genomic Encyclopedia of Type Strains, Phase IV (KMG-IV): sequencing the most valuable type-strain genomes for metagenomic binning, comparative biology and taxonomic classification.</title>
        <authorList>
            <person name="Goeker M."/>
        </authorList>
    </citation>
    <scope>NUCLEOTIDE SEQUENCE [LARGE SCALE GENOMIC DNA]</scope>
    <source>
        <strain evidence="2 3">YIM 65646</strain>
    </source>
</reference>
<gene>
    <name evidence="2" type="ORF">HNR73_005183</name>
</gene>
<proteinExistence type="predicted"/>
<feature type="transmembrane region" description="Helical" evidence="1">
    <location>
        <begin position="53"/>
        <end position="74"/>
    </location>
</feature>
<feature type="transmembrane region" description="Helical" evidence="1">
    <location>
        <begin position="122"/>
        <end position="146"/>
    </location>
</feature>
<feature type="transmembrane region" description="Helical" evidence="1">
    <location>
        <begin position="158"/>
        <end position="183"/>
    </location>
</feature>
<feature type="transmembrane region" description="Helical" evidence="1">
    <location>
        <begin position="189"/>
        <end position="206"/>
    </location>
</feature>
<protein>
    <recommendedName>
        <fullName evidence="4">DUF4386 domain-containing protein</fullName>
    </recommendedName>
</protein>
<dbReference type="RefSeq" id="WP_184790138.1">
    <property type="nucleotide sequence ID" value="NZ_BONT01000081.1"/>
</dbReference>
<keyword evidence="1" id="KW-0812">Transmembrane</keyword>
<feature type="transmembrane region" description="Helical" evidence="1">
    <location>
        <begin position="86"/>
        <end position="110"/>
    </location>
</feature>
<keyword evidence="3" id="KW-1185">Reference proteome</keyword>
<dbReference type="AlphaFoldDB" id="A0A841FVE0"/>
<evidence type="ECO:0000256" key="1">
    <source>
        <dbReference type="SAM" id="Phobius"/>
    </source>
</evidence>
<evidence type="ECO:0000313" key="3">
    <source>
        <dbReference type="Proteomes" id="UP000548476"/>
    </source>
</evidence>
<evidence type="ECO:0000313" key="2">
    <source>
        <dbReference type="EMBL" id="MBB6037307.1"/>
    </source>
</evidence>
<sequence>MTDTKFQRYGALAGVAVVALFTASTYLTSGTGPLPGEGTGAEIAEYLRGNGGALKLQATLQTASVLALLFFVVLTASRLTAPFRQLAVAGGVLAAATTTVSAAVTAVMAQDAVIAEESLLPALQWLGFLTGGPGHALWFAPLLIGLGLGARRAGLLPGWLGVAGAVLGAMASLSVVSIAVFYASAAIPLGRYGSFLWILLAVPFLVRRSRNA</sequence>